<keyword evidence="2" id="KW-1185">Reference proteome</keyword>
<dbReference type="AlphaFoldDB" id="A0A2T0N2D5"/>
<dbReference type="EMBL" id="PVNG01000006">
    <property type="protein sequence ID" value="PRX66111.1"/>
    <property type="molecule type" value="Genomic_DNA"/>
</dbReference>
<accession>A0A2T0N2D5</accession>
<sequence length="125" mass="12947">MGHKVNSVDGRAGDVDLSAVRTFSKEYRVAKGAAGTYMVTRLPVACTAIAVRAYRAGGSGGVVNAQRNGGDLLAEPLATVTDTWAGWTHLQNVVFASGDTLSVVTADPAGSPSEVVVQVDFRVNP</sequence>
<reference evidence="1 2" key="1">
    <citation type="submission" date="2018-03" db="EMBL/GenBank/DDBJ databases">
        <title>Genomic Encyclopedia of Type Strains, Phase III (KMG-III): the genomes of soil and plant-associated and newly described type strains.</title>
        <authorList>
            <person name="Whitman W."/>
        </authorList>
    </citation>
    <scope>NUCLEOTIDE SEQUENCE [LARGE SCALE GENOMIC DNA]</scope>
    <source>
        <strain evidence="1 2">CGMCC 4.7104</strain>
    </source>
</reference>
<evidence type="ECO:0000313" key="1">
    <source>
        <dbReference type="EMBL" id="PRX66111.1"/>
    </source>
</evidence>
<evidence type="ECO:0000313" key="2">
    <source>
        <dbReference type="Proteomes" id="UP000238312"/>
    </source>
</evidence>
<organism evidence="1 2">
    <name type="scientific">Nonomuraea fuscirosea</name>
    <dbReference type="NCBI Taxonomy" id="1291556"/>
    <lineage>
        <taxon>Bacteria</taxon>
        <taxon>Bacillati</taxon>
        <taxon>Actinomycetota</taxon>
        <taxon>Actinomycetes</taxon>
        <taxon>Streptosporangiales</taxon>
        <taxon>Streptosporangiaceae</taxon>
        <taxon>Nonomuraea</taxon>
    </lineage>
</organism>
<dbReference type="Proteomes" id="UP000238312">
    <property type="component" value="Unassembled WGS sequence"/>
</dbReference>
<comment type="caution">
    <text evidence="1">The sequence shown here is derived from an EMBL/GenBank/DDBJ whole genome shotgun (WGS) entry which is preliminary data.</text>
</comment>
<protein>
    <submittedName>
        <fullName evidence="1">Uncharacterized protein</fullName>
    </submittedName>
</protein>
<name>A0A2T0N2D5_9ACTN</name>
<gene>
    <name evidence="1" type="ORF">B0I32_106247</name>
</gene>
<proteinExistence type="predicted"/>